<dbReference type="PANTHER" id="PTHR43798:SF31">
    <property type="entry name" value="AB HYDROLASE SUPERFAMILY PROTEIN YCLE"/>
    <property type="match status" value="1"/>
</dbReference>
<evidence type="ECO:0000313" key="3">
    <source>
        <dbReference type="EMBL" id="MBM7658872.1"/>
    </source>
</evidence>
<organism evidence="3 4">
    <name type="scientific">Sporolactobacillus spathodeae</name>
    <dbReference type="NCBI Taxonomy" id="1465502"/>
    <lineage>
        <taxon>Bacteria</taxon>
        <taxon>Bacillati</taxon>
        <taxon>Bacillota</taxon>
        <taxon>Bacilli</taxon>
        <taxon>Bacillales</taxon>
        <taxon>Sporolactobacillaceae</taxon>
        <taxon>Sporolactobacillus</taxon>
    </lineage>
</organism>
<accession>A0ABS2QD59</accession>
<evidence type="ECO:0000256" key="1">
    <source>
        <dbReference type="ARBA" id="ARBA00022801"/>
    </source>
</evidence>
<protein>
    <submittedName>
        <fullName evidence="3">Pimeloyl-ACP methyl ester carboxylesterase</fullName>
    </submittedName>
</protein>
<gene>
    <name evidence="3" type="ORF">JOC27_002335</name>
</gene>
<dbReference type="InterPro" id="IPR050266">
    <property type="entry name" value="AB_hydrolase_sf"/>
</dbReference>
<dbReference type="Proteomes" id="UP000823201">
    <property type="component" value="Unassembled WGS sequence"/>
</dbReference>
<reference evidence="3 4" key="1">
    <citation type="submission" date="2021-01" db="EMBL/GenBank/DDBJ databases">
        <title>Genomic Encyclopedia of Type Strains, Phase IV (KMG-IV): sequencing the most valuable type-strain genomes for metagenomic binning, comparative biology and taxonomic classification.</title>
        <authorList>
            <person name="Goeker M."/>
        </authorList>
    </citation>
    <scope>NUCLEOTIDE SEQUENCE [LARGE SCALE GENOMIC DNA]</scope>
    <source>
        <strain evidence="3 4">DSM 100968</strain>
    </source>
</reference>
<comment type="caution">
    <text evidence="3">The sequence shown here is derived from an EMBL/GenBank/DDBJ whole genome shotgun (WGS) entry which is preliminary data.</text>
</comment>
<feature type="domain" description="Serine aminopeptidase S33" evidence="2">
    <location>
        <begin position="44"/>
        <end position="239"/>
    </location>
</feature>
<dbReference type="Pfam" id="PF12146">
    <property type="entry name" value="Hydrolase_4"/>
    <property type="match status" value="1"/>
</dbReference>
<keyword evidence="4" id="KW-1185">Reference proteome</keyword>
<evidence type="ECO:0000313" key="4">
    <source>
        <dbReference type="Proteomes" id="UP000823201"/>
    </source>
</evidence>
<evidence type="ECO:0000259" key="2">
    <source>
        <dbReference type="Pfam" id="PF12146"/>
    </source>
</evidence>
<dbReference type="PANTHER" id="PTHR43798">
    <property type="entry name" value="MONOACYLGLYCEROL LIPASE"/>
    <property type="match status" value="1"/>
</dbReference>
<dbReference type="RefSeq" id="WP_205007420.1">
    <property type="nucleotide sequence ID" value="NZ_CBCRXA010000024.1"/>
</dbReference>
<name>A0ABS2QD59_9BACL</name>
<dbReference type="EMBL" id="JAFBEV010000025">
    <property type="protein sequence ID" value="MBM7658872.1"/>
    <property type="molecule type" value="Genomic_DNA"/>
</dbReference>
<dbReference type="InterPro" id="IPR000073">
    <property type="entry name" value="AB_hydrolase_1"/>
</dbReference>
<proteinExistence type="predicted"/>
<sequence>MAYFQLSDGVKIYYERFGSGRPIVFIHPPLMGHVVFTYQRKLTEKYEVIFYDCRGHGQSTHIKPNNSIGTIQTHIDDLKKLIDYLEIKTPTIVGYSNGGVLALSYALKYRDNIAALILSGGYPKVESWLLARIYNFGILLMQFKMKNLLSNFLAKSHKVTDEDQENLYTYGMRADTETVKDLYIAGRRFDVVNKLHELNDLPILVIYGTKEFYISMHKKYFAPLQKTEIVFIDGGKHQLPMRWYHAFNSIVLQFLSEQNLR</sequence>
<dbReference type="SUPFAM" id="SSF53474">
    <property type="entry name" value="alpha/beta-Hydrolases"/>
    <property type="match status" value="1"/>
</dbReference>
<dbReference type="Gene3D" id="3.40.50.1820">
    <property type="entry name" value="alpha/beta hydrolase"/>
    <property type="match status" value="1"/>
</dbReference>
<dbReference type="PRINTS" id="PR00111">
    <property type="entry name" value="ABHYDROLASE"/>
</dbReference>
<dbReference type="InterPro" id="IPR029058">
    <property type="entry name" value="AB_hydrolase_fold"/>
</dbReference>
<keyword evidence="1" id="KW-0378">Hydrolase</keyword>
<dbReference type="InterPro" id="IPR022742">
    <property type="entry name" value="Hydrolase_4"/>
</dbReference>